<reference evidence="2 3" key="1">
    <citation type="submission" date="2016-08" db="EMBL/GenBank/DDBJ databases">
        <authorList>
            <person name="Seilhamer J.J."/>
        </authorList>
    </citation>
    <scope>NUCLEOTIDE SEQUENCE [LARGE SCALE GENOMIC DNA]</scope>
    <source>
        <strain evidence="2 3">CFBP7245</strain>
    </source>
</reference>
<sequence length="109" mass="12182">MRWDVPEFIYLMVGILLAGVIGYVAYLHKIKLATGTFLFLIVDGISVSVILKIFYKMFDGKYDAVVGGDEKIYMGLGCAGIVYLVVMHVLKALNAARGKDWDFDERPTL</sequence>
<feature type="transmembrane region" description="Helical" evidence="1">
    <location>
        <begin position="72"/>
        <end position="90"/>
    </location>
</feature>
<accession>A0A2S7CBM5</accession>
<organism evidence="2 3">
    <name type="scientific">Xanthomonas dyei</name>
    <dbReference type="NCBI Taxonomy" id="743699"/>
    <lineage>
        <taxon>Bacteria</taxon>
        <taxon>Pseudomonadati</taxon>
        <taxon>Pseudomonadota</taxon>
        <taxon>Gammaproteobacteria</taxon>
        <taxon>Lysobacterales</taxon>
        <taxon>Lysobacteraceae</taxon>
        <taxon>Xanthomonas</taxon>
    </lineage>
</organism>
<gene>
    <name evidence="2" type="ORF">XdyCFBP7245_00590</name>
</gene>
<evidence type="ECO:0000313" key="3">
    <source>
        <dbReference type="Proteomes" id="UP000238908"/>
    </source>
</evidence>
<keyword evidence="1" id="KW-1133">Transmembrane helix</keyword>
<keyword evidence="1" id="KW-0472">Membrane</keyword>
<evidence type="ECO:0000256" key="1">
    <source>
        <dbReference type="SAM" id="Phobius"/>
    </source>
</evidence>
<name>A0A2S7CBM5_9XANT</name>
<feature type="transmembrane region" description="Helical" evidence="1">
    <location>
        <begin position="32"/>
        <end position="51"/>
    </location>
</feature>
<protein>
    <submittedName>
        <fullName evidence="2">Uncharacterized protein</fullName>
    </submittedName>
</protein>
<dbReference type="Proteomes" id="UP000238908">
    <property type="component" value="Unassembled WGS sequence"/>
</dbReference>
<proteinExistence type="predicted"/>
<dbReference type="AlphaFoldDB" id="A0A2S7CBM5"/>
<feature type="transmembrane region" description="Helical" evidence="1">
    <location>
        <begin position="7"/>
        <end position="26"/>
    </location>
</feature>
<dbReference type="EMBL" id="MDEE01000001">
    <property type="protein sequence ID" value="PPU58977.1"/>
    <property type="molecule type" value="Genomic_DNA"/>
</dbReference>
<keyword evidence="1" id="KW-0812">Transmembrane</keyword>
<evidence type="ECO:0000313" key="2">
    <source>
        <dbReference type="EMBL" id="PPU58977.1"/>
    </source>
</evidence>
<comment type="caution">
    <text evidence="2">The sequence shown here is derived from an EMBL/GenBank/DDBJ whole genome shotgun (WGS) entry which is preliminary data.</text>
</comment>